<keyword evidence="2" id="KW-0813">Transport</keyword>
<evidence type="ECO:0000256" key="4">
    <source>
        <dbReference type="ARBA" id="ARBA00022496"/>
    </source>
</evidence>
<evidence type="ECO:0000259" key="8">
    <source>
        <dbReference type="SMART" id="SM00382"/>
    </source>
</evidence>
<dbReference type="PANTHER" id="PTHR42771">
    <property type="entry name" value="IRON(3+)-HYDROXAMATE IMPORT ATP-BINDING PROTEIN FHUC"/>
    <property type="match status" value="1"/>
</dbReference>
<evidence type="ECO:0000256" key="5">
    <source>
        <dbReference type="ARBA" id="ARBA00023004"/>
    </source>
</evidence>
<keyword evidence="10" id="KW-1185">Reference proteome</keyword>
<dbReference type="Proteomes" id="UP000186720">
    <property type="component" value="Unassembled WGS sequence"/>
</dbReference>
<keyword evidence="4" id="KW-0410">Iron transport</keyword>
<organism evidence="9 10">
    <name type="scientific">Mucilaginibacter polytrichastri</name>
    <dbReference type="NCBI Taxonomy" id="1302689"/>
    <lineage>
        <taxon>Bacteria</taxon>
        <taxon>Pseudomonadati</taxon>
        <taxon>Bacteroidota</taxon>
        <taxon>Sphingobacteriia</taxon>
        <taxon>Sphingobacteriales</taxon>
        <taxon>Sphingobacteriaceae</taxon>
        <taxon>Mucilaginibacter</taxon>
    </lineage>
</organism>
<dbReference type="SMART" id="SM00382">
    <property type="entry name" value="AAA"/>
    <property type="match status" value="1"/>
</dbReference>
<dbReference type="OrthoDB" id="9784297at2"/>
<comment type="subcellular location">
    <subcellularLocation>
        <location evidence="1">Cell membrane</location>
        <topology evidence="1">Peripheral membrane protein</topology>
    </subcellularLocation>
</comment>
<dbReference type="InterPro" id="IPR003593">
    <property type="entry name" value="AAA+_ATPase"/>
</dbReference>
<dbReference type="PANTHER" id="PTHR42771:SF2">
    <property type="entry name" value="IRON(3+)-HYDROXAMATE IMPORT ATP-BINDING PROTEIN FHUC"/>
    <property type="match status" value="1"/>
</dbReference>
<keyword evidence="5" id="KW-0408">Iron</keyword>
<keyword evidence="3" id="KW-1003">Cell membrane</keyword>
<dbReference type="SUPFAM" id="SSF52540">
    <property type="entry name" value="P-loop containing nucleoside triphosphate hydrolases"/>
    <property type="match status" value="1"/>
</dbReference>
<evidence type="ECO:0000256" key="7">
    <source>
        <dbReference type="ARBA" id="ARBA00023136"/>
    </source>
</evidence>
<proteinExistence type="predicted"/>
<dbReference type="EMBL" id="MPPL01000001">
    <property type="protein sequence ID" value="OKS88239.1"/>
    <property type="molecule type" value="Genomic_DNA"/>
</dbReference>
<dbReference type="Pfam" id="PF13476">
    <property type="entry name" value="AAA_23"/>
    <property type="match status" value="1"/>
</dbReference>
<sequence>MISKGELKDIYFNKGDVNLNSYPFSLPFFKNADKLKIHPQVTFLVGENGAGKSTLLEAIAVASGFNPEGGTANFNFGTRQSHSELYKHITTSRGTYRHTDGFFLRSESLFNVATEIEKLDAEGGEPFIINSYGGTSLHEQSHGESFWSIFLHRFRGNGFYILDEPEAALSPSRQMAMLIRMHELIAERSQFIIATHSPILLAYPDSLIYEFSDNGVQIRSYEQTQLFQSYNDFFRDPPYVVKQLLGR</sequence>
<reference evidence="9 10" key="1">
    <citation type="submission" date="2016-11" db="EMBL/GenBank/DDBJ databases">
        <title>Whole Genome Sequencing of Mucilaginibacter polytrichastri RG4-7(T) isolated from the moss sample.</title>
        <authorList>
            <person name="Li Y."/>
        </authorList>
    </citation>
    <scope>NUCLEOTIDE SEQUENCE [LARGE SCALE GENOMIC DNA]</scope>
    <source>
        <strain evidence="9 10">RG4-7</strain>
    </source>
</reference>
<dbReference type="Pfam" id="PF13304">
    <property type="entry name" value="AAA_21"/>
    <property type="match status" value="1"/>
</dbReference>
<dbReference type="GO" id="GO:0006826">
    <property type="term" value="P:iron ion transport"/>
    <property type="evidence" value="ECO:0007669"/>
    <property type="project" value="UniProtKB-KW"/>
</dbReference>
<dbReference type="GO" id="GO:0005886">
    <property type="term" value="C:plasma membrane"/>
    <property type="evidence" value="ECO:0007669"/>
    <property type="project" value="UniProtKB-SubCell"/>
</dbReference>
<evidence type="ECO:0000313" key="10">
    <source>
        <dbReference type="Proteomes" id="UP000186720"/>
    </source>
</evidence>
<gene>
    <name evidence="9" type="ORF">RG47T_3704</name>
</gene>
<dbReference type="AlphaFoldDB" id="A0A1Q6A2K2"/>
<evidence type="ECO:0000256" key="2">
    <source>
        <dbReference type="ARBA" id="ARBA00022448"/>
    </source>
</evidence>
<dbReference type="GO" id="GO:0005524">
    <property type="term" value="F:ATP binding"/>
    <property type="evidence" value="ECO:0007669"/>
    <property type="project" value="InterPro"/>
</dbReference>
<dbReference type="InterPro" id="IPR038729">
    <property type="entry name" value="Rad50/SbcC_AAA"/>
</dbReference>
<accession>A0A1Q6A2K2</accession>
<feature type="domain" description="AAA+ ATPase" evidence="8">
    <location>
        <begin position="38"/>
        <end position="222"/>
    </location>
</feature>
<keyword evidence="7" id="KW-0472">Membrane</keyword>
<comment type="caution">
    <text evidence="9">The sequence shown here is derived from an EMBL/GenBank/DDBJ whole genome shotgun (WGS) entry which is preliminary data.</text>
</comment>
<evidence type="ECO:0000256" key="3">
    <source>
        <dbReference type="ARBA" id="ARBA00022475"/>
    </source>
</evidence>
<dbReference type="Gene3D" id="3.40.50.300">
    <property type="entry name" value="P-loop containing nucleotide triphosphate hydrolases"/>
    <property type="match status" value="2"/>
</dbReference>
<protein>
    <recommendedName>
        <fullName evidence="8">AAA+ ATPase domain-containing protein</fullName>
    </recommendedName>
</protein>
<dbReference type="InterPro" id="IPR003959">
    <property type="entry name" value="ATPase_AAA_core"/>
</dbReference>
<evidence type="ECO:0000313" key="9">
    <source>
        <dbReference type="EMBL" id="OKS88239.1"/>
    </source>
</evidence>
<keyword evidence="6" id="KW-0406">Ion transport</keyword>
<evidence type="ECO:0000256" key="1">
    <source>
        <dbReference type="ARBA" id="ARBA00004202"/>
    </source>
</evidence>
<dbReference type="InterPro" id="IPR051535">
    <property type="entry name" value="Siderophore_ABC-ATPase"/>
</dbReference>
<name>A0A1Q6A2K2_9SPHI</name>
<dbReference type="InterPro" id="IPR027417">
    <property type="entry name" value="P-loop_NTPase"/>
</dbReference>
<dbReference type="GO" id="GO:0006302">
    <property type="term" value="P:double-strand break repair"/>
    <property type="evidence" value="ECO:0007669"/>
    <property type="project" value="InterPro"/>
</dbReference>
<dbReference type="RefSeq" id="WP_091691021.1">
    <property type="nucleotide sequence ID" value="NZ_FPAM01000028.1"/>
</dbReference>
<evidence type="ECO:0000256" key="6">
    <source>
        <dbReference type="ARBA" id="ARBA00023065"/>
    </source>
</evidence>
<dbReference type="GO" id="GO:0016887">
    <property type="term" value="F:ATP hydrolysis activity"/>
    <property type="evidence" value="ECO:0007669"/>
    <property type="project" value="InterPro"/>
</dbReference>
<dbReference type="STRING" id="1302689.RG47T_3704"/>